<organism evidence="6 7">
    <name type="scientific">Batrachochytrium salamandrivorans</name>
    <dbReference type="NCBI Taxonomy" id="1357716"/>
    <lineage>
        <taxon>Eukaryota</taxon>
        <taxon>Fungi</taxon>
        <taxon>Fungi incertae sedis</taxon>
        <taxon>Chytridiomycota</taxon>
        <taxon>Chytridiomycota incertae sedis</taxon>
        <taxon>Chytridiomycetes</taxon>
        <taxon>Rhizophydiales</taxon>
        <taxon>Rhizophydiales incertae sedis</taxon>
        <taxon>Batrachochytrium</taxon>
    </lineage>
</organism>
<reference evidence="6 7" key="1">
    <citation type="submission" date="2021-02" db="EMBL/GenBank/DDBJ databases">
        <title>Variation within the Batrachochytrium salamandrivorans European outbreak.</title>
        <authorList>
            <person name="Kelly M."/>
            <person name="Pasmans F."/>
            <person name="Shea T.P."/>
            <person name="Munoz J.F."/>
            <person name="Carranza S."/>
            <person name="Cuomo C.A."/>
            <person name="Martel A."/>
        </authorList>
    </citation>
    <scope>NUCLEOTIDE SEQUENCE [LARGE SCALE GENOMIC DNA]</scope>
    <source>
        <strain evidence="6 7">AMFP18/2</strain>
    </source>
</reference>
<dbReference type="Gene3D" id="3.40.50.300">
    <property type="entry name" value="P-loop containing nucleotide triphosphate hydrolases"/>
    <property type="match status" value="1"/>
</dbReference>
<dbReference type="Gene3D" id="3.40.50.10810">
    <property type="entry name" value="Tandem AAA-ATPase domain"/>
    <property type="match status" value="1"/>
</dbReference>
<dbReference type="Pfam" id="PF00176">
    <property type="entry name" value="SNF2-rel_dom"/>
    <property type="match status" value="1"/>
</dbReference>
<accession>A0ABQ8FLA5</accession>
<dbReference type="SMART" id="SM00490">
    <property type="entry name" value="HELICc"/>
    <property type="match status" value="1"/>
</dbReference>
<feature type="domain" description="Helicase ATP-binding" evidence="4">
    <location>
        <begin position="254"/>
        <end position="422"/>
    </location>
</feature>
<feature type="domain" description="Helicase C-terminal" evidence="5">
    <location>
        <begin position="572"/>
        <end position="727"/>
    </location>
</feature>
<dbReference type="SMART" id="SM00487">
    <property type="entry name" value="DEXDc"/>
    <property type="match status" value="1"/>
</dbReference>
<evidence type="ECO:0008006" key="8">
    <source>
        <dbReference type="Google" id="ProtNLM"/>
    </source>
</evidence>
<dbReference type="InterPro" id="IPR038718">
    <property type="entry name" value="SNF2-like_sf"/>
</dbReference>
<dbReference type="PROSITE" id="PS51194">
    <property type="entry name" value="HELICASE_CTER"/>
    <property type="match status" value="1"/>
</dbReference>
<dbReference type="InterPro" id="IPR014001">
    <property type="entry name" value="Helicase_ATP-bd"/>
</dbReference>
<evidence type="ECO:0000313" key="7">
    <source>
        <dbReference type="Proteomes" id="UP001648503"/>
    </source>
</evidence>
<protein>
    <recommendedName>
        <fullName evidence="8">DNA repair and recombination protein RAD54B</fullName>
    </recommendedName>
</protein>
<dbReference type="PANTHER" id="PTHR45629">
    <property type="entry name" value="SNF2/RAD54 FAMILY MEMBER"/>
    <property type="match status" value="1"/>
</dbReference>
<evidence type="ECO:0000256" key="2">
    <source>
        <dbReference type="ARBA" id="ARBA00022801"/>
    </source>
</evidence>
<keyword evidence="7" id="KW-1185">Reference proteome</keyword>
<dbReference type="Proteomes" id="UP001648503">
    <property type="component" value="Unassembled WGS sequence"/>
</dbReference>
<gene>
    <name evidence="6" type="ORF">BASA50_002602</name>
</gene>
<dbReference type="PROSITE" id="PS51192">
    <property type="entry name" value="HELICASE_ATP_BIND_1"/>
    <property type="match status" value="1"/>
</dbReference>
<keyword evidence="1" id="KW-0547">Nucleotide-binding</keyword>
<sequence length="824" mass="91409">MRRSQAPSKRKLVTIESCIPSITPSATTVCQLPKKALKRTLTTGVKPAPSATNSIHIHRGTGLAQSVVAATTKNINTSAEYFSVVYRKQTNKVHRSWDGDGTLHVLDGSIKLNNETGDLIASGRKTIDLDVGVVMRIGQKEIEILERISVSDVKQQSLQHSKYQNADTGLHIPVMPTMTKFKPHLIDGVQPPPAPPKNGPRHDPLAPNALVMPRPSPMLDEPDIIDVVVDPLLSSKLRPHQREGVQFLYESMMGMRGHAGQGAILADEMGLGKTIQTISVIWTLLKQTPFVGKPTMKRVLIVCPASLVGNWKKEFKKWLGDQRIRVYAVQGTKSDISDFSIGRVYSVLIIGYERMRSFQQTLCNSKFDMIVCDEGHRLKNSSIQSSTILNTFSTTRRIILSGTPIQNDLSEFYAMVDFVNPGLLGSPSEFKRNMEAPILRSRVHGCTDEERIYGENQMSLLIQITKQFVLRRTADTNAQYLPGKSQVALFCRMSPPQADLYRLIIDSPSARECLDDIGDSRNRGSLILPLMTLLRKCVNSPQLVSDNDLVLDLCPSFKKAAIDRMESGKLIVLKQLLAAIHLKQGSKVVLVSNWTATLDVFETVCQSARYSFVRLDGQTPQQKRQEIVDAFNSSTTFVFLLSSKAGGVGLNLTGASRLIMYDIDWNPSVDQQAMARIWRDGQKSNVTIYRLLTTGTIEERIYQRQLTKVSLSDSVIDNAQQVTNAFSQDDLRDIFSFDADTDCGTHEMLECTCMGTGNVDGDLDSCDGSDVSQQDGLDNVDIDSKEEWRHYGMPAGRECQELDEGVVGMTLRNSAGLVSFVFSK</sequence>
<comment type="caution">
    <text evidence="6">The sequence shown here is derived from an EMBL/GenBank/DDBJ whole genome shotgun (WGS) entry which is preliminary data.</text>
</comment>
<dbReference type="InterPro" id="IPR001650">
    <property type="entry name" value="Helicase_C-like"/>
</dbReference>
<evidence type="ECO:0000259" key="4">
    <source>
        <dbReference type="PROSITE" id="PS51192"/>
    </source>
</evidence>
<dbReference type="InterPro" id="IPR049730">
    <property type="entry name" value="SNF2/RAD54-like_C"/>
</dbReference>
<evidence type="ECO:0000256" key="3">
    <source>
        <dbReference type="ARBA" id="ARBA00022840"/>
    </source>
</evidence>
<name>A0ABQ8FLA5_9FUNG</name>
<evidence type="ECO:0000256" key="1">
    <source>
        <dbReference type="ARBA" id="ARBA00022741"/>
    </source>
</evidence>
<evidence type="ECO:0000313" key="6">
    <source>
        <dbReference type="EMBL" id="KAH6600015.1"/>
    </source>
</evidence>
<dbReference type="Gene3D" id="1.20.120.850">
    <property type="entry name" value="SWI2/SNF2 ATPases, N-terminal domain"/>
    <property type="match status" value="1"/>
</dbReference>
<dbReference type="EMBL" id="JAFCIX010000051">
    <property type="protein sequence ID" value="KAH6600015.1"/>
    <property type="molecule type" value="Genomic_DNA"/>
</dbReference>
<dbReference type="CDD" id="cd18793">
    <property type="entry name" value="SF2_C_SNF"/>
    <property type="match status" value="1"/>
</dbReference>
<evidence type="ECO:0000259" key="5">
    <source>
        <dbReference type="PROSITE" id="PS51194"/>
    </source>
</evidence>
<dbReference type="PANTHER" id="PTHR45629:SF7">
    <property type="entry name" value="DNA EXCISION REPAIR PROTEIN ERCC-6-RELATED"/>
    <property type="match status" value="1"/>
</dbReference>
<dbReference type="InterPro" id="IPR027417">
    <property type="entry name" value="P-loop_NTPase"/>
</dbReference>
<dbReference type="SUPFAM" id="SSF52540">
    <property type="entry name" value="P-loop containing nucleoside triphosphate hydrolases"/>
    <property type="match status" value="2"/>
</dbReference>
<dbReference type="InterPro" id="IPR050496">
    <property type="entry name" value="SNF2_RAD54_helicase_repair"/>
</dbReference>
<dbReference type="CDD" id="cd18004">
    <property type="entry name" value="DEXHc_RAD54"/>
    <property type="match status" value="1"/>
</dbReference>
<keyword evidence="3" id="KW-0067">ATP-binding</keyword>
<dbReference type="Pfam" id="PF00271">
    <property type="entry name" value="Helicase_C"/>
    <property type="match status" value="1"/>
</dbReference>
<proteinExistence type="predicted"/>
<keyword evidence="2" id="KW-0378">Hydrolase</keyword>
<dbReference type="InterPro" id="IPR000330">
    <property type="entry name" value="SNF2_N"/>
</dbReference>